<keyword evidence="3" id="KW-1185">Reference proteome</keyword>
<dbReference type="AlphaFoldDB" id="A0A0L0FGC1"/>
<feature type="region of interest" description="Disordered" evidence="1">
    <location>
        <begin position="70"/>
        <end position="94"/>
    </location>
</feature>
<dbReference type="RefSeq" id="XP_014149731.1">
    <property type="nucleotide sequence ID" value="XM_014294256.1"/>
</dbReference>
<feature type="compositionally biased region" description="Low complexity" evidence="1">
    <location>
        <begin position="77"/>
        <end position="94"/>
    </location>
</feature>
<evidence type="ECO:0000313" key="3">
    <source>
        <dbReference type="Proteomes" id="UP000054560"/>
    </source>
</evidence>
<proteinExistence type="predicted"/>
<evidence type="ECO:0000256" key="1">
    <source>
        <dbReference type="SAM" id="MobiDB-lite"/>
    </source>
</evidence>
<evidence type="ECO:0000313" key="2">
    <source>
        <dbReference type="EMBL" id="KNC75829.1"/>
    </source>
</evidence>
<protein>
    <submittedName>
        <fullName evidence="2">Uncharacterized protein</fullName>
    </submittedName>
</protein>
<dbReference type="GeneID" id="25912155"/>
<organism evidence="2 3">
    <name type="scientific">Sphaeroforma arctica JP610</name>
    <dbReference type="NCBI Taxonomy" id="667725"/>
    <lineage>
        <taxon>Eukaryota</taxon>
        <taxon>Ichthyosporea</taxon>
        <taxon>Ichthyophonida</taxon>
        <taxon>Sphaeroforma</taxon>
    </lineage>
</organism>
<dbReference type="EMBL" id="KQ243404">
    <property type="protein sequence ID" value="KNC75829.1"/>
    <property type="molecule type" value="Genomic_DNA"/>
</dbReference>
<dbReference type="Proteomes" id="UP000054560">
    <property type="component" value="Unassembled WGS sequence"/>
</dbReference>
<name>A0A0L0FGC1_9EUKA</name>
<sequence length="314" mass="34953">MMMTNTDSSGNHSWFGDGLRTYIDLTGSEPITRMVRHEQGTTSDDPDTTMIATQMCLLGPISTRLQVDVVKPPPRTEPQTRTTTSTATSTKDGSTLPAMITEADHRVSLSMESICEHMFTCGVCTCVSRTVTTTVCCTFIMCVTCCSKLPSDACPNCRQPGVVLARNPISKHLLQAFEFSCTKCSERLNPITSEGHACFTPEVTSTTTVPGRLGVKGMRDFKTVSISALPDKYKTLLDKYLQPTSTQYPLHVRLGKYYALYVHEFRRLRGEPESPLIAFVRQKHRATGVAKGRVVQWIRADRLHAMRNKLLYTD</sequence>
<reference evidence="2 3" key="1">
    <citation type="submission" date="2011-02" db="EMBL/GenBank/DDBJ databases">
        <title>The Genome Sequence of Sphaeroforma arctica JP610.</title>
        <authorList>
            <consortium name="The Broad Institute Genome Sequencing Platform"/>
            <person name="Russ C."/>
            <person name="Cuomo C."/>
            <person name="Young S.K."/>
            <person name="Zeng Q."/>
            <person name="Gargeya S."/>
            <person name="Alvarado L."/>
            <person name="Berlin A."/>
            <person name="Chapman S.B."/>
            <person name="Chen Z."/>
            <person name="Freedman E."/>
            <person name="Gellesch M."/>
            <person name="Goldberg J."/>
            <person name="Griggs A."/>
            <person name="Gujja S."/>
            <person name="Heilman E."/>
            <person name="Heiman D."/>
            <person name="Howarth C."/>
            <person name="Mehta T."/>
            <person name="Neiman D."/>
            <person name="Pearson M."/>
            <person name="Roberts A."/>
            <person name="Saif S."/>
            <person name="Shea T."/>
            <person name="Shenoy N."/>
            <person name="Sisk P."/>
            <person name="Stolte C."/>
            <person name="Sykes S."/>
            <person name="White J."/>
            <person name="Yandava C."/>
            <person name="Burger G."/>
            <person name="Gray M.W."/>
            <person name="Holland P.W.H."/>
            <person name="King N."/>
            <person name="Lang F.B.F."/>
            <person name="Roger A.J."/>
            <person name="Ruiz-Trillo I."/>
            <person name="Haas B."/>
            <person name="Nusbaum C."/>
            <person name="Birren B."/>
        </authorList>
    </citation>
    <scope>NUCLEOTIDE SEQUENCE [LARGE SCALE GENOMIC DNA]</scope>
    <source>
        <strain evidence="2 3">JP610</strain>
    </source>
</reference>
<accession>A0A0L0FGC1</accession>
<gene>
    <name evidence="2" type="ORF">SARC_11651</name>
</gene>